<evidence type="ECO:0000313" key="1">
    <source>
        <dbReference type="EMBL" id="EME65523.1"/>
    </source>
</evidence>
<gene>
    <name evidence="1" type="ORF">G352_08937</name>
</gene>
<dbReference type="EMBL" id="AOEX01000031">
    <property type="protein sequence ID" value="EME65523.1"/>
    <property type="molecule type" value="Genomic_DNA"/>
</dbReference>
<sequence length="161" mass="18080">MTTLWMIEDLEPWPDEPDVGQVCEPATQWITPDMMDMPAELVRSISARVEEIETDAGVERRAHLGHGFSTMLPPGLDITGDTTLTGCLFWDRYLWTSYRTQPAGRVLVTDRRPVIQRAVGAPTEYADLYSVEFQGPRTVHRDDPIPDGYSVVAYALAVTLQ</sequence>
<dbReference type="PATRIC" id="fig|1278076.4.peg.1859"/>
<proteinExistence type="predicted"/>
<name>M2ZXS0_9NOCA</name>
<comment type="caution">
    <text evidence="1">The sequence shown here is derived from an EMBL/GenBank/DDBJ whole genome shotgun (WGS) entry which is preliminary data.</text>
</comment>
<dbReference type="Proteomes" id="UP000011731">
    <property type="component" value="Unassembled WGS sequence"/>
</dbReference>
<dbReference type="AlphaFoldDB" id="M2ZXS0"/>
<keyword evidence="2" id="KW-1185">Reference proteome</keyword>
<organism evidence="1 2">
    <name type="scientific">Rhodococcus ruber BKS 20-38</name>
    <dbReference type="NCBI Taxonomy" id="1278076"/>
    <lineage>
        <taxon>Bacteria</taxon>
        <taxon>Bacillati</taxon>
        <taxon>Actinomycetota</taxon>
        <taxon>Actinomycetes</taxon>
        <taxon>Mycobacteriales</taxon>
        <taxon>Nocardiaceae</taxon>
        <taxon>Rhodococcus</taxon>
    </lineage>
</organism>
<evidence type="ECO:0000313" key="2">
    <source>
        <dbReference type="Proteomes" id="UP000011731"/>
    </source>
</evidence>
<protein>
    <submittedName>
        <fullName evidence="1">Uncharacterized protein</fullName>
    </submittedName>
</protein>
<accession>M2ZXS0</accession>
<reference evidence="1 2" key="1">
    <citation type="journal article" date="2013" name="Genome Announc.">
        <title>Draft Genome Sequence of Rhodococcus ruber Strain BKS 20-38.</title>
        <authorList>
            <person name="Bala M."/>
            <person name="Kumar S."/>
            <person name="Raghava G.P."/>
            <person name="Mayilraj S."/>
        </authorList>
    </citation>
    <scope>NUCLEOTIDE SEQUENCE [LARGE SCALE GENOMIC DNA]</scope>
    <source>
        <strain evidence="1 2">BKS 20-38</strain>
    </source>
</reference>